<organism evidence="3 4">
    <name type="scientific">Lactococcus hircilactis</name>
    <dbReference type="NCBI Taxonomy" id="1494462"/>
    <lineage>
        <taxon>Bacteria</taxon>
        <taxon>Bacillati</taxon>
        <taxon>Bacillota</taxon>
        <taxon>Bacilli</taxon>
        <taxon>Lactobacillales</taxon>
        <taxon>Streptococcaceae</taxon>
        <taxon>Lactococcus</taxon>
    </lineage>
</organism>
<evidence type="ECO:0000313" key="3">
    <source>
        <dbReference type="EMBL" id="MQW40753.1"/>
    </source>
</evidence>
<dbReference type="Proteomes" id="UP000439550">
    <property type="component" value="Unassembled WGS sequence"/>
</dbReference>
<dbReference type="PANTHER" id="PTHR36180:SF2">
    <property type="entry name" value="BRO FAMILY PROTEIN"/>
    <property type="match status" value="1"/>
</dbReference>
<dbReference type="PROSITE" id="PS51750">
    <property type="entry name" value="BRO_N"/>
    <property type="match status" value="1"/>
</dbReference>
<dbReference type="Pfam" id="PF02498">
    <property type="entry name" value="Bro-N"/>
    <property type="match status" value="1"/>
</dbReference>
<dbReference type="OrthoDB" id="9812611at2"/>
<keyword evidence="4" id="KW-1185">Reference proteome</keyword>
<keyword evidence="1" id="KW-0175">Coiled coil</keyword>
<dbReference type="SMART" id="SM01040">
    <property type="entry name" value="Bro-N"/>
    <property type="match status" value="1"/>
</dbReference>
<reference evidence="3 4" key="1">
    <citation type="submission" date="2019-10" db="EMBL/GenBank/DDBJ databases">
        <authorList>
            <person name="Dong K."/>
        </authorList>
    </citation>
    <scope>NUCLEOTIDE SEQUENCE [LARGE SCALE GENOMIC DNA]</scope>
    <source>
        <strain evidence="3 4">DSM 28960</strain>
    </source>
</reference>
<feature type="domain" description="Bro-N" evidence="2">
    <location>
        <begin position="1"/>
        <end position="113"/>
    </location>
</feature>
<dbReference type="AlphaFoldDB" id="A0A7X1ZAB7"/>
<feature type="coiled-coil region" evidence="1">
    <location>
        <begin position="131"/>
        <end position="158"/>
    </location>
</feature>
<dbReference type="Pfam" id="PF03374">
    <property type="entry name" value="ANT"/>
    <property type="match status" value="1"/>
</dbReference>
<evidence type="ECO:0000313" key="4">
    <source>
        <dbReference type="Proteomes" id="UP000439550"/>
    </source>
</evidence>
<protein>
    <submittedName>
        <fullName evidence="3">Transporter</fullName>
    </submittedName>
</protein>
<comment type="caution">
    <text evidence="3">The sequence shown here is derived from an EMBL/GenBank/DDBJ whole genome shotgun (WGS) entry which is preliminary data.</text>
</comment>
<dbReference type="InterPro" id="IPR005039">
    <property type="entry name" value="Ant_C"/>
</dbReference>
<gene>
    <name evidence="3" type="ORF">GHI93_12665</name>
</gene>
<proteinExistence type="predicted"/>
<dbReference type="GO" id="GO:0003677">
    <property type="term" value="F:DNA binding"/>
    <property type="evidence" value="ECO:0007669"/>
    <property type="project" value="InterPro"/>
</dbReference>
<sequence>MNELQNFNFNNLPVRTVLIDDEPWFVGKDVAEILGYSNTKDALLKHVDDEDKLGSQITTSGQKRNMVVVNESGLYNLILGASKQGKNQEIKEKARQFKRWITHEVLPTIRKHGAYMTDSKLEEALLNPDTLINLATQLKQEREEKAQLRALNSTLAVENQIMQPKAQYFDDLVERNLLTSFRDTAKMLKVGQKQLIDWLLENKYIYRDKKNKLMPYAQYNNDLFEIKESKGATSSWKGAQTLVTPTGRETFNLLLNEYKAS</sequence>
<accession>A0A7X1ZAB7</accession>
<dbReference type="RefSeq" id="WP_153497353.1">
    <property type="nucleotide sequence ID" value="NZ_CBCRWP010000043.1"/>
</dbReference>
<dbReference type="InterPro" id="IPR003497">
    <property type="entry name" value="BRO_N_domain"/>
</dbReference>
<name>A0A7X1ZAB7_9LACT</name>
<evidence type="ECO:0000259" key="2">
    <source>
        <dbReference type="PROSITE" id="PS51750"/>
    </source>
</evidence>
<dbReference type="PANTHER" id="PTHR36180">
    <property type="entry name" value="DNA-BINDING PROTEIN-RELATED-RELATED"/>
    <property type="match status" value="1"/>
</dbReference>
<evidence type="ECO:0000256" key="1">
    <source>
        <dbReference type="SAM" id="Coils"/>
    </source>
</evidence>
<dbReference type="EMBL" id="WITJ01000035">
    <property type="protein sequence ID" value="MQW40753.1"/>
    <property type="molecule type" value="Genomic_DNA"/>
</dbReference>